<feature type="signal peptide" evidence="1">
    <location>
        <begin position="1"/>
        <end position="21"/>
    </location>
</feature>
<dbReference type="EMBL" id="GBXM01000958">
    <property type="protein sequence ID" value="JAI07620.1"/>
    <property type="molecule type" value="Transcribed_RNA"/>
</dbReference>
<sequence length="46" mass="5343">MSTQFLTSWIHFAWLIAGVIAEVPEVIKLSIQFSIREEFLICDKMT</sequence>
<proteinExistence type="predicted"/>
<keyword evidence="1" id="KW-0732">Signal</keyword>
<name>A0A0E9XY78_ANGAN</name>
<accession>A0A0E9XY78</accession>
<reference evidence="2" key="2">
    <citation type="journal article" date="2015" name="Fish Shellfish Immunol.">
        <title>Early steps in the European eel (Anguilla anguilla)-Vibrio vulnificus interaction in the gills: Role of the RtxA13 toxin.</title>
        <authorList>
            <person name="Callol A."/>
            <person name="Pajuelo D."/>
            <person name="Ebbesson L."/>
            <person name="Teles M."/>
            <person name="MacKenzie S."/>
            <person name="Amaro C."/>
        </authorList>
    </citation>
    <scope>NUCLEOTIDE SEQUENCE</scope>
</reference>
<reference evidence="2" key="1">
    <citation type="submission" date="2014-11" db="EMBL/GenBank/DDBJ databases">
        <authorList>
            <person name="Amaro Gonzalez C."/>
        </authorList>
    </citation>
    <scope>NUCLEOTIDE SEQUENCE</scope>
</reference>
<feature type="chain" id="PRO_5002435278" evidence="1">
    <location>
        <begin position="22"/>
        <end position="46"/>
    </location>
</feature>
<protein>
    <submittedName>
        <fullName evidence="2">Uncharacterized protein</fullName>
    </submittedName>
</protein>
<evidence type="ECO:0000256" key="1">
    <source>
        <dbReference type="SAM" id="SignalP"/>
    </source>
</evidence>
<dbReference type="AlphaFoldDB" id="A0A0E9XY78"/>
<evidence type="ECO:0000313" key="2">
    <source>
        <dbReference type="EMBL" id="JAI07620.1"/>
    </source>
</evidence>
<organism evidence="2">
    <name type="scientific">Anguilla anguilla</name>
    <name type="common">European freshwater eel</name>
    <name type="synonym">Muraena anguilla</name>
    <dbReference type="NCBI Taxonomy" id="7936"/>
    <lineage>
        <taxon>Eukaryota</taxon>
        <taxon>Metazoa</taxon>
        <taxon>Chordata</taxon>
        <taxon>Craniata</taxon>
        <taxon>Vertebrata</taxon>
        <taxon>Euteleostomi</taxon>
        <taxon>Actinopterygii</taxon>
        <taxon>Neopterygii</taxon>
        <taxon>Teleostei</taxon>
        <taxon>Anguilliformes</taxon>
        <taxon>Anguillidae</taxon>
        <taxon>Anguilla</taxon>
    </lineage>
</organism>